<name>G9NY68_HYPAI</name>
<sequence length="108" mass="11604">MSQTRISSGVLKSAAKAVSGSHYSKQVLLATGEGLNSNARIQKVGNPQNRFILCNYGMMLTYSTTAAATCPKQHRLSGKKKKQANLPKPLLLITPVFAAKKYPPVCSP</sequence>
<proteinExistence type="predicted"/>
<accession>G9NY68</accession>
<dbReference type="Proteomes" id="UP000005426">
    <property type="component" value="Unassembled WGS sequence"/>
</dbReference>
<dbReference type="AlphaFoldDB" id="G9NY68"/>
<dbReference type="HOGENOM" id="CLU_2197332_0_0_1"/>
<gene>
    <name evidence="1" type="ORF">TRIATDRAFT_293640</name>
</gene>
<reference evidence="1 2" key="1">
    <citation type="journal article" date="2011" name="Genome Biol.">
        <title>Comparative genome sequence analysis underscores mycoparasitism as the ancestral life style of Trichoderma.</title>
        <authorList>
            <person name="Kubicek C.P."/>
            <person name="Herrera-Estrella A."/>
            <person name="Seidl-Seiboth V."/>
            <person name="Martinez D.A."/>
            <person name="Druzhinina I.S."/>
            <person name="Thon M."/>
            <person name="Zeilinger S."/>
            <person name="Casas-Flores S."/>
            <person name="Horwitz B.A."/>
            <person name="Mukherjee P.K."/>
            <person name="Mukherjee M."/>
            <person name="Kredics L."/>
            <person name="Alcaraz L.D."/>
            <person name="Aerts A."/>
            <person name="Antal Z."/>
            <person name="Atanasova L."/>
            <person name="Cervantes-Badillo M.G."/>
            <person name="Challacombe J."/>
            <person name="Chertkov O."/>
            <person name="McCluskey K."/>
            <person name="Coulpier F."/>
            <person name="Deshpande N."/>
            <person name="von Doehren H."/>
            <person name="Ebbole D.J."/>
            <person name="Esquivel-Naranjo E.U."/>
            <person name="Fekete E."/>
            <person name="Flipphi M."/>
            <person name="Glaser F."/>
            <person name="Gomez-Rodriguez E.Y."/>
            <person name="Gruber S."/>
            <person name="Han C."/>
            <person name="Henrissat B."/>
            <person name="Hermosa R."/>
            <person name="Hernandez-Onate M."/>
            <person name="Karaffa L."/>
            <person name="Kosti I."/>
            <person name="Le Crom S."/>
            <person name="Lindquist E."/>
            <person name="Lucas S."/>
            <person name="Luebeck M."/>
            <person name="Luebeck P.S."/>
            <person name="Margeot A."/>
            <person name="Metz B."/>
            <person name="Misra M."/>
            <person name="Nevalainen H."/>
            <person name="Omann M."/>
            <person name="Packer N."/>
            <person name="Perrone G."/>
            <person name="Uresti-Rivera E.E."/>
            <person name="Salamov A."/>
            <person name="Schmoll M."/>
            <person name="Seiboth B."/>
            <person name="Shapiro H."/>
            <person name="Sukno S."/>
            <person name="Tamayo-Ramos J.A."/>
            <person name="Tisch D."/>
            <person name="Wiest A."/>
            <person name="Wilkinson H.H."/>
            <person name="Zhang M."/>
            <person name="Coutinho P.M."/>
            <person name="Kenerley C.M."/>
            <person name="Monte E."/>
            <person name="Baker S.E."/>
            <person name="Grigoriev I.V."/>
        </authorList>
    </citation>
    <scope>NUCLEOTIDE SEQUENCE [LARGE SCALE GENOMIC DNA]</scope>
    <source>
        <strain evidence="2">ATCC 20476 / IMI 206040</strain>
    </source>
</reference>
<protein>
    <submittedName>
        <fullName evidence="1">Uncharacterized protein</fullName>
    </submittedName>
</protein>
<dbReference type="EMBL" id="ABDG02000025">
    <property type="protein sequence ID" value="EHK44395.1"/>
    <property type="molecule type" value="Genomic_DNA"/>
</dbReference>
<organism evidence="1 2">
    <name type="scientific">Hypocrea atroviridis (strain ATCC 20476 / IMI 206040)</name>
    <name type="common">Trichoderma atroviride</name>
    <dbReference type="NCBI Taxonomy" id="452589"/>
    <lineage>
        <taxon>Eukaryota</taxon>
        <taxon>Fungi</taxon>
        <taxon>Dikarya</taxon>
        <taxon>Ascomycota</taxon>
        <taxon>Pezizomycotina</taxon>
        <taxon>Sordariomycetes</taxon>
        <taxon>Hypocreomycetidae</taxon>
        <taxon>Hypocreales</taxon>
        <taxon>Hypocreaceae</taxon>
        <taxon>Trichoderma</taxon>
    </lineage>
</organism>
<evidence type="ECO:0000313" key="2">
    <source>
        <dbReference type="Proteomes" id="UP000005426"/>
    </source>
</evidence>
<keyword evidence="2" id="KW-1185">Reference proteome</keyword>
<evidence type="ECO:0000313" key="1">
    <source>
        <dbReference type="EMBL" id="EHK44395.1"/>
    </source>
</evidence>
<comment type="caution">
    <text evidence="1">The sequence shown here is derived from an EMBL/GenBank/DDBJ whole genome shotgun (WGS) entry which is preliminary data.</text>
</comment>